<evidence type="ECO:0000313" key="3">
    <source>
        <dbReference type="Proteomes" id="UP000321764"/>
    </source>
</evidence>
<feature type="transmembrane region" description="Helical" evidence="1">
    <location>
        <begin position="121"/>
        <end position="142"/>
    </location>
</feature>
<proteinExistence type="predicted"/>
<dbReference type="AlphaFoldDB" id="A0A5C8Z4G6"/>
<protein>
    <submittedName>
        <fullName evidence="2">Uncharacterized protein</fullName>
    </submittedName>
</protein>
<keyword evidence="1" id="KW-1133">Transmembrane helix</keyword>
<gene>
    <name evidence="2" type="ORF">FME95_11780</name>
</gene>
<dbReference type="EMBL" id="VKAD01000002">
    <property type="protein sequence ID" value="TXR52088.1"/>
    <property type="molecule type" value="Genomic_DNA"/>
</dbReference>
<keyword evidence="3" id="KW-1185">Reference proteome</keyword>
<reference evidence="2 3" key="1">
    <citation type="submission" date="2019-07" db="EMBL/GenBank/DDBJ databases">
        <title>Reinekea sp. strain SSH23 genome sequencing and assembly.</title>
        <authorList>
            <person name="Kim I."/>
        </authorList>
    </citation>
    <scope>NUCLEOTIDE SEQUENCE [LARGE SCALE GENOMIC DNA]</scope>
    <source>
        <strain evidence="2 3">SSH23</strain>
    </source>
</reference>
<dbReference type="Proteomes" id="UP000321764">
    <property type="component" value="Unassembled WGS sequence"/>
</dbReference>
<evidence type="ECO:0000256" key="1">
    <source>
        <dbReference type="SAM" id="Phobius"/>
    </source>
</evidence>
<sequence>MSLEQELITKIRTSIEILESNVGYEDKHIESGNVLNYLSDEIPQQSDIKTLHNANSSLLSLRSGERQFNINTKKISMSLKNSIGFIEEKPFIERQEKILKPLIIKEKITLKWIMENLSLKWACIFIASYITVFLLGLGVITIQDIINRISI</sequence>
<accession>A0A5C8Z4G6</accession>
<organism evidence="2 3">
    <name type="scientific">Reinekea thalattae</name>
    <dbReference type="NCBI Taxonomy" id="2593301"/>
    <lineage>
        <taxon>Bacteria</taxon>
        <taxon>Pseudomonadati</taxon>
        <taxon>Pseudomonadota</taxon>
        <taxon>Gammaproteobacteria</taxon>
        <taxon>Oceanospirillales</taxon>
        <taxon>Saccharospirillaceae</taxon>
        <taxon>Reinekea</taxon>
    </lineage>
</organism>
<dbReference type="RefSeq" id="WP_147714684.1">
    <property type="nucleotide sequence ID" value="NZ_VKAD01000002.1"/>
</dbReference>
<keyword evidence="1" id="KW-0812">Transmembrane</keyword>
<comment type="caution">
    <text evidence="2">The sequence shown here is derived from an EMBL/GenBank/DDBJ whole genome shotgun (WGS) entry which is preliminary data.</text>
</comment>
<keyword evidence="1" id="KW-0472">Membrane</keyword>
<name>A0A5C8Z4G6_9GAMM</name>
<evidence type="ECO:0000313" key="2">
    <source>
        <dbReference type="EMBL" id="TXR52088.1"/>
    </source>
</evidence>